<organism evidence="7 8">
    <name type="scientific">Sneathiella chungangensis</name>
    <dbReference type="NCBI Taxonomy" id="1418234"/>
    <lineage>
        <taxon>Bacteria</taxon>
        <taxon>Pseudomonadati</taxon>
        <taxon>Pseudomonadota</taxon>
        <taxon>Alphaproteobacteria</taxon>
        <taxon>Sneathiellales</taxon>
        <taxon>Sneathiellaceae</taxon>
        <taxon>Sneathiella</taxon>
    </lineage>
</organism>
<comment type="caution">
    <text evidence="7">The sequence shown here is derived from an EMBL/GenBank/DDBJ whole genome shotgun (WGS) entry which is preliminary data.</text>
</comment>
<evidence type="ECO:0000313" key="8">
    <source>
        <dbReference type="Proteomes" id="UP000445696"/>
    </source>
</evidence>
<evidence type="ECO:0000256" key="2">
    <source>
        <dbReference type="ARBA" id="ARBA00047806"/>
    </source>
</evidence>
<feature type="active site" evidence="4">
    <location>
        <position position="40"/>
    </location>
</feature>
<feature type="domain" description="Peptide methionine sulphoxide reductase MsrA" evidence="6">
    <location>
        <begin position="33"/>
        <end position="184"/>
    </location>
</feature>
<dbReference type="EMBL" id="WTVA01000002">
    <property type="protein sequence ID" value="MZR21893.1"/>
    <property type="molecule type" value="Genomic_DNA"/>
</dbReference>
<dbReference type="HAMAP" id="MF_01401">
    <property type="entry name" value="MsrA"/>
    <property type="match status" value="1"/>
</dbReference>
<dbReference type="RefSeq" id="WP_161338321.1">
    <property type="nucleotide sequence ID" value="NZ_JBHSDG010000001.1"/>
</dbReference>
<reference evidence="7 8" key="1">
    <citation type="journal article" date="2014" name="Int. J. Syst. Evol. Microbiol.">
        <title>Sneathiella chungangensis sp. nov., isolated from a marine sand, and emended description of the genus Sneathiella.</title>
        <authorList>
            <person name="Siamphan C."/>
            <person name="Kim H."/>
            <person name="Lee J.S."/>
            <person name="Kim W."/>
        </authorList>
    </citation>
    <scope>NUCLEOTIDE SEQUENCE [LARGE SCALE GENOMIC DNA]</scope>
    <source>
        <strain evidence="7 8">KCTC 32476</strain>
    </source>
</reference>
<evidence type="ECO:0000313" key="7">
    <source>
        <dbReference type="EMBL" id="MZR21893.1"/>
    </source>
</evidence>
<comment type="function">
    <text evidence="4">Has an important function as a repair enzyme for proteins that have been inactivated by oxidation. Catalyzes the reversible oxidation-reduction of methionine sulfoxide in proteins to methionine.</text>
</comment>
<evidence type="ECO:0000259" key="6">
    <source>
        <dbReference type="Pfam" id="PF01625"/>
    </source>
</evidence>
<name>A0A845MCX7_9PROT</name>
<evidence type="ECO:0000256" key="4">
    <source>
        <dbReference type="HAMAP-Rule" id="MF_01401"/>
    </source>
</evidence>
<keyword evidence="8" id="KW-1185">Reference proteome</keyword>
<dbReference type="InterPro" id="IPR036509">
    <property type="entry name" value="Met_Sox_Rdtase_MsrA_sf"/>
</dbReference>
<feature type="signal peptide" evidence="5">
    <location>
        <begin position="1"/>
        <end position="29"/>
    </location>
</feature>
<protein>
    <recommendedName>
        <fullName evidence="4">Peptide methionine sulfoxide reductase MsrA</fullName>
        <shortName evidence="4">Protein-methionine-S-oxide reductase</shortName>
        <ecNumber evidence="4">1.8.4.11</ecNumber>
    </recommendedName>
    <alternativeName>
        <fullName evidence="4">Peptide-methionine (S)-S-oxide reductase</fullName>
        <shortName evidence="4">Peptide Met(O) reductase</shortName>
    </alternativeName>
</protein>
<dbReference type="AlphaFoldDB" id="A0A845MCX7"/>
<evidence type="ECO:0000256" key="3">
    <source>
        <dbReference type="ARBA" id="ARBA00048782"/>
    </source>
</evidence>
<dbReference type="PANTHER" id="PTHR43774">
    <property type="entry name" value="PEPTIDE METHIONINE SULFOXIDE REDUCTASE"/>
    <property type="match status" value="1"/>
</dbReference>
<dbReference type="NCBIfam" id="TIGR00401">
    <property type="entry name" value="msrA"/>
    <property type="match status" value="1"/>
</dbReference>
<dbReference type="SUPFAM" id="SSF55068">
    <property type="entry name" value="Peptide methionine sulfoxide reductase"/>
    <property type="match status" value="1"/>
</dbReference>
<feature type="chain" id="PRO_5032320813" description="Peptide methionine sulfoxide reductase MsrA" evidence="5">
    <location>
        <begin position="30"/>
        <end position="211"/>
    </location>
</feature>
<evidence type="ECO:0000256" key="1">
    <source>
        <dbReference type="ARBA" id="ARBA00023002"/>
    </source>
</evidence>
<keyword evidence="1 4" id="KW-0560">Oxidoreductase</keyword>
<dbReference type="GO" id="GO:0008113">
    <property type="term" value="F:peptide-methionine (S)-S-oxide reductase activity"/>
    <property type="evidence" value="ECO:0007669"/>
    <property type="project" value="UniProtKB-UniRule"/>
</dbReference>
<dbReference type="EC" id="1.8.4.11" evidence="4"/>
<comment type="similarity">
    <text evidence="4">Belongs to the MsrA Met sulfoxide reductase family.</text>
</comment>
<proteinExistence type="inferred from homology"/>
<gene>
    <name evidence="4 7" type="primary">msrA</name>
    <name evidence="7" type="ORF">GQF03_06085</name>
</gene>
<accession>A0A845MCX7</accession>
<dbReference type="InterPro" id="IPR002569">
    <property type="entry name" value="Met_Sox_Rdtase_MsrA_dom"/>
</dbReference>
<dbReference type="PANTHER" id="PTHR43774:SF1">
    <property type="entry name" value="PEPTIDE METHIONINE SULFOXIDE REDUCTASE MSRA 2"/>
    <property type="match status" value="1"/>
</dbReference>
<dbReference type="Gene3D" id="3.30.1060.10">
    <property type="entry name" value="Peptide methionine sulphoxide reductase MsrA"/>
    <property type="match status" value="1"/>
</dbReference>
<comment type="catalytic activity">
    <reaction evidence="3 4">
        <text>[thioredoxin]-disulfide + L-methionine + H2O = L-methionine (S)-S-oxide + [thioredoxin]-dithiol</text>
        <dbReference type="Rhea" id="RHEA:19993"/>
        <dbReference type="Rhea" id="RHEA-COMP:10698"/>
        <dbReference type="Rhea" id="RHEA-COMP:10700"/>
        <dbReference type="ChEBI" id="CHEBI:15377"/>
        <dbReference type="ChEBI" id="CHEBI:29950"/>
        <dbReference type="ChEBI" id="CHEBI:50058"/>
        <dbReference type="ChEBI" id="CHEBI:57844"/>
        <dbReference type="ChEBI" id="CHEBI:58772"/>
        <dbReference type="EC" id="1.8.4.11"/>
    </reaction>
</comment>
<keyword evidence="5" id="KW-0732">Signal</keyword>
<comment type="catalytic activity">
    <reaction evidence="2 4">
        <text>L-methionyl-[protein] + [thioredoxin]-disulfide + H2O = L-methionyl-(S)-S-oxide-[protein] + [thioredoxin]-dithiol</text>
        <dbReference type="Rhea" id="RHEA:14217"/>
        <dbReference type="Rhea" id="RHEA-COMP:10698"/>
        <dbReference type="Rhea" id="RHEA-COMP:10700"/>
        <dbReference type="Rhea" id="RHEA-COMP:12313"/>
        <dbReference type="Rhea" id="RHEA-COMP:12315"/>
        <dbReference type="ChEBI" id="CHEBI:15377"/>
        <dbReference type="ChEBI" id="CHEBI:16044"/>
        <dbReference type="ChEBI" id="CHEBI:29950"/>
        <dbReference type="ChEBI" id="CHEBI:44120"/>
        <dbReference type="ChEBI" id="CHEBI:50058"/>
        <dbReference type="EC" id="1.8.4.11"/>
    </reaction>
</comment>
<dbReference type="Pfam" id="PF01625">
    <property type="entry name" value="PMSR"/>
    <property type="match status" value="1"/>
</dbReference>
<evidence type="ECO:0000256" key="5">
    <source>
        <dbReference type="SAM" id="SignalP"/>
    </source>
</evidence>
<dbReference type="Proteomes" id="UP000445696">
    <property type="component" value="Unassembled WGS sequence"/>
</dbReference>
<dbReference type="OrthoDB" id="4174719at2"/>
<sequence>MRKVINPLACAIFVICVTIAGSVARQAVAAEETAILAGGCFWCVESDYDHVPGVLKTTSGYIGGEAPNPTYKSVSAGGSGYLEAVEIIFDPDKVSYAEILDIFWRSVDPTDDGGQFCDRGESYKTSIFVTSDAQRSTAEASKAAIEASGLLNDPVVTPIRTATKFYPAEDYHQNYAEINPLRYNFYRLSCGRDAKVKDLWGDQAHRGIMEH</sequence>